<keyword evidence="5" id="KW-0687">Ribonucleoprotein</keyword>
<evidence type="ECO:0000256" key="5">
    <source>
        <dbReference type="ARBA" id="ARBA00023274"/>
    </source>
</evidence>
<geneLocation type="mitochondrion" evidence="7"/>
<dbReference type="GO" id="GO:0005840">
    <property type="term" value="C:ribosome"/>
    <property type="evidence" value="ECO:0007669"/>
    <property type="project" value="UniProtKB-KW"/>
</dbReference>
<evidence type="ECO:0000256" key="2">
    <source>
        <dbReference type="ARBA" id="ARBA00010761"/>
    </source>
</evidence>
<dbReference type="Pfam" id="PF05316">
    <property type="entry name" value="VAR1"/>
    <property type="match status" value="1"/>
</dbReference>
<organism evidence="7">
    <name type="scientific">Phallus indusiatus</name>
    <dbReference type="NCBI Taxonomy" id="146777"/>
    <lineage>
        <taxon>Eukaryota</taxon>
        <taxon>Fungi</taxon>
        <taxon>Dikarya</taxon>
        <taxon>Basidiomycota</taxon>
        <taxon>Agaricomycotina</taxon>
        <taxon>Agaricomycetes</taxon>
        <taxon>Phallomycetidae</taxon>
        <taxon>Phallales</taxon>
        <taxon>Phallaceae</taxon>
        <taxon>Phallus</taxon>
    </lineage>
</organism>
<evidence type="ECO:0000313" key="7">
    <source>
        <dbReference type="EMBL" id="QLD96638.1"/>
    </source>
</evidence>
<evidence type="ECO:0000256" key="3">
    <source>
        <dbReference type="ARBA" id="ARBA00022980"/>
    </source>
</evidence>
<dbReference type="GO" id="GO:0006412">
    <property type="term" value="P:translation"/>
    <property type="evidence" value="ECO:0007669"/>
    <property type="project" value="InterPro"/>
</dbReference>
<accession>A0A7D5JE15</accession>
<proteinExistence type="inferred from homology"/>
<dbReference type="AlphaFoldDB" id="A0A7D5JE15"/>
<keyword evidence="4 7" id="KW-0496">Mitochondrion</keyword>
<dbReference type="GO" id="GO:1990904">
    <property type="term" value="C:ribonucleoprotein complex"/>
    <property type="evidence" value="ECO:0007669"/>
    <property type="project" value="UniProtKB-KW"/>
</dbReference>
<dbReference type="GO" id="GO:0005739">
    <property type="term" value="C:mitochondrion"/>
    <property type="evidence" value="ECO:0007669"/>
    <property type="project" value="UniProtKB-SubCell"/>
</dbReference>
<dbReference type="InterPro" id="IPR007980">
    <property type="entry name" value="Ribosomal_uS3m_fun"/>
</dbReference>
<evidence type="ECO:0000256" key="6">
    <source>
        <dbReference type="ARBA" id="ARBA00035157"/>
    </source>
</evidence>
<dbReference type="EMBL" id="MT528240">
    <property type="protein sequence ID" value="QLD96638.1"/>
    <property type="molecule type" value="Genomic_DNA"/>
</dbReference>
<evidence type="ECO:0000256" key="4">
    <source>
        <dbReference type="ARBA" id="ARBA00023128"/>
    </source>
</evidence>
<protein>
    <recommendedName>
        <fullName evidence="6">Small ribosomal subunit protein uS3m</fullName>
    </recommendedName>
</protein>
<dbReference type="GO" id="GO:0003735">
    <property type="term" value="F:structural constituent of ribosome"/>
    <property type="evidence" value="ECO:0007669"/>
    <property type="project" value="InterPro"/>
</dbReference>
<reference evidence="7" key="1">
    <citation type="journal article" name="Front. Microbiol.">
        <title>Mitogenomes of Two Phallus Mushroom Species Reveal Gene Rearrangement, Intron Dynamics, and Basidiomycete Phylogeny.</title>
        <authorList>
            <person name="Chen C."/>
            <person name="Wang J."/>
            <person name="Li Q."/>
            <person name="Fu R."/>
            <person name="Jin X."/>
            <person name="Huang W."/>
            <person name="Lu D."/>
        </authorList>
    </citation>
    <scope>NUCLEOTIDE SEQUENCE</scope>
    <source>
        <tissue evidence="7">Fruiting body</tissue>
    </source>
</reference>
<gene>
    <name evidence="7" type="primary">rps3</name>
</gene>
<keyword evidence="3 7" id="KW-0689">Ribosomal protein</keyword>
<dbReference type="RefSeq" id="YP_009912201.1">
    <property type="nucleotide sequence ID" value="NC_050041.1"/>
</dbReference>
<name>A0A7D5JE15_9AGAM</name>
<evidence type="ECO:0000256" key="1">
    <source>
        <dbReference type="ARBA" id="ARBA00004173"/>
    </source>
</evidence>
<comment type="subcellular location">
    <subcellularLocation>
        <location evidence="1">Mitochondrion</location>
    </subcellularLocation>
</comment>
<dbReference type="GeneID" id="58116852"/>
<sequence length="853" mass="100528">MQNKLKIKNRFIKNGIKLTYPLGLESIQKLTYKLGVVYFKRDYSDNITNKINKEEVLINNLSSKQAKDTSPNDLFKNKNINLSKDSSHLELKILIKEKEWKEIWTQKFNKYKNIGKYLPTISDRLSFSYLQERKLNLTSKYSFNNFLSSSKVINYSFKHANKKVDLNSLYKLLKSFFKTLKSLISFPILKNTPKKLKILLFYYIIPNNSILKARKNYQNYIRNDDKLFKDTILRTNLIKIVSRFKMILFISKWKENNNTLKLPNLNNKTNSPSIPLVYKIKEGLLENTNFTNKEIEILKNLGLNISYITEKEKTKIAVFKVDTIQYNLSKLIPFYKNLVTLLFEKDLNPSQDKNNHLKKNIKFLNSNNCVKINKILVNNLLNKLSFNKELNTEKLIENFESLNIGINMDKEKKLIKISSMETNIEKISLEVNISKLQLENSHILNIMKNTSVYKMIQELILIYSELNLLREKIKNQETFKKSYKLNIIYSLNFLNKLILFFIKLRNYKIILGAKQKELNNSIYGQLKNLSFEIEGLEELNLEKLEKFYNNYSNLKINSKLIYILQEKQEIYHYLKLPSIKKVLTLIKEQNFEFSEEPLIMNYSNPYAYKNANLLLITALHSLYRAMLIEHLNKIEGEKYFQKKSPINEIYNMDVKDLKLNDSFKKMRERLENLDSYIVANNSKKNLNILSNIESNNGPSLISLNKIKFKYLISFLEKIFNKKIELELIRLKYPAHNSHILAQVLALSSKNLKFFTIMRKLLYNVNIKHPGFLKHNFNIIPSYLSGIKIRLGGRLSTEKLIPRKTVKTYQIGSIARNKVNYKDNTRVTLKNKRGVYSFTVITSHIFNTNKKIKY</sequence>
<comment type="similarity">
    <text evidence="2">Belongs to the universal ribosomal protein uS3 family.</text>
</comment>